<proteinExistence type="predicted"/>
<dbReference type="GeneTree" id="ENSGT00940000157203"/>
<reference evidence="1" key="1">
    <citation type="submission" date="2023-09" db="UniProtKB">
        <authorList>
            <consortium name="Ensembl"/>
        </authorList>
    </citation>
    <scope>IDENTIFICATION</scope>
</reference>
<name>A0A8C0HUD1_BALMU</name>
<dbReference type="Ensembl" id="ENSBMST00010004809.1">
    <property type="protein sequence ID" value="ENSBMSP00010004373.1"/>
    <property type="gene ID" value="ENSBMSG00010003217.1"/>
</dbReference>
<accession>A0A8C0HUD1</accession>
<evidence type="ECO:0000313" key="1">
    <source>
        <dbReference type="Ensembl" id="ENSBMSP00010004373.1"/>
    </source>
</evidence>
<dbReference type="AlphaFoldDB" id="A0A8C0HUD1"/>
<protein>
    <submittedName>
        <fullName evidence="1">Uncharacterized protein</fullName>
    </submittedName>
</protein>
<sequence length="82" mass="8768">MAEASVAGASAAAAVAARWFFCHFCKGEVSPKLPEYICPRCESGSTEERLTVLSWLHSTPERTPPPLIPPLSGQPVCVGKEI</sequence>
<organism evidence="1">
    <name type="scientific">Balaenoptera musculus</name>
    <name type="common">Blue whale</name>
    <dbReference type="NCBI Taxonomy" id="9771"/>
    <lineage>
        <taxon>Eukaryota</taxon>
        <taxon>Metazoa</taxon>
        <taxon>Chordata</taxon>
        <taxon>Craniata</taxon>
        <taxon>Vertebrata</taxon>
        <taxon>Euteleostomi</taxon>
        <taxon>Mammalia</taxon>
        <taxon>Eutheria</taxon>
        <taxon>Laurasiatheria</taxon>
        <taxon>Artiodactyla</taxon>
        <taxon>Whippomorpha</taxon>
        <taxon>Cetacea</taxon>
        <taxon>Mysticeti</taxon>
        <taxon>Balaenopteridae</taxon>
        <taxon>Balaenoptera</taxon>
    </lineage>
</organism>